<keyword evidence="7" id="KW-1185">Reference proteome</keyword>
<evidence type="ECO:0000256" key="1">
    <source>
        <dbReference type="ARBA" id="ARBA00004141"/>
    </source>
</evidence>
<keyword evidence="4" id="KW-1133">Transmembrane helix</keyword>
<protein>
    <recommendedName>
        <fullName evidence="5">Major facilitator superfamily (MFS) profile domain-containing protein</fullName>
    </recommendedName>
</protein>
<feature type="domain" description="Major facilitator superfamily (MFS) profile" evidence="5">
    <location>
        <begin position="246"/>
        <end position="433"/>
    </location>
</feature>
<dbReference type="InterPro" id="IPR020846">
    <property type="entry name" value="MFS_dom"/>
</dbReference>
<dbReference type="PROSITE" id="PS50850">
    <property type="entry name" value="MFS"/>
    <property type="match status" value="1"/>
</dbReference>
<feature type="transmembrane region" description="Helical" evidence="4">
    <location>
        <begin position="205"/>
        <end position="225"/>
    </location>
</feature>
<dbReference type="InterPro" id="IPR050327">
    <property type="entry name" value="Proton-linked_MCT"/>
</dbReference>
<keyword evidence="4" id="KW-0472">Membrane</keyword>
<evidence type="ECO:0000256" key="2">
    <source>
        <dbReference type="ARBA" id="ARBA00006727"/>
    </source>
</evidence>
<feature type="transmembrane region" description="Helical" evidence="4">
    <location>
        <begin position="115"/>
        <end position="132"/>
    </location>
</feature>
<feature type="transmembrane region" description="Helical" evidence="4">
    <location>
        <begin position="245"/>
        <end position="267"/>
    </location>
</feature>
<feature type="transmembrane region" description="Helical" evidence="4">
    <location>
        <begin position="138"/>
        <end position="159"/>
    </location>
</feature>
<gene>
    <name evidence="6" type="ORF">G7Y89_g11708</name>
</gene>
<sequence length="433" mass="46960">MEREPETPETDSSERESPFQKKPLELSSVDRILSDEAFPEGGARAWMVAIGAGAALFSTMGYANAFGVYQEYYQEHQLRDETPSAISWIGSLQMFMIFASGVISGPLFDRYGEKIIWPSSIIYIFAVMMTSICKSLWQFVLAQGILGGFTMGMILGPSMTATSHYFKKNRAAAMGIIVAASSAGGVVFPIALSKMFNNRRLGFEWTVRICGFMILALLTITCVGIKARLPPRKERFLLPEAFKQLPYTALIASVFLMLLGLFIPFFYLPTYAIEHGMSVGLASYLVSILNAASFFGRVIPGILADRLGRFNMLFASALSAGILIFCWPKTSTNASIIVFSTLYGFCSGAIVSLSSVCLMSIPEDPRDIGTYYGMAFFIVSIAALVGPPINGALVTLYGGFEEAAIFSGVAVTTGALGVVVTKQTLGKGMFARL</sequence>
<evidence type="ECO:0000256" key="3">
    <source>
        <dbReference type="SAM" id="MobiDB-lite"/>
    </source>
</evidence>
<evidence type="ECO:0000256" key="4">
    <source>
        <dbReference type="SAM" id="Phobius"/>
    </source>
</evidence>
<feature type="transmembrane region" description="Helical" evidence="4">
    <location>
        <begin position="403"/>
        <end position="421"/>
    </location>
</feature>
<comment type="caution">
    <text evidence="6">The sequence shown here is derived from an EMBL/GenBank/DDBJ whole genome shotgun (WGS) entry which is preliminary data.</text>
</comment>
<comment type="similarity">
    <text evidence="2">Belongs to the major facilitator superfamily. Monocarboxylate porter (TC 2.A.1.13) family.</text>
</comment>
<dbReference type="SUPFAM" id="SSF103473">
    <property type="entry name" value="MFS general substrate transporter"/>
    <property type="match status" value="1"/>
</dbReference>
<evidence type="ECO:0000313" key="6">
    <source>
        <dbReference type="EMBL" id="KAF4626452.1"/>
    </source>
</evidence>
<feature type="transmembrane region" description="Helical" evidence="4">
    <location>
        <begin position="85"/>
        <end position="108"/>
    </location>
</feature>
<feature type="transmembrane region" description="Helical" evidence="4">
    <location>
        <begin position="45"/>
        <end position="65"/>
    </location>
</feature>
<dbReference type="OrthoDB" id="6499973at2759"/>
<feature type="region of interest" description="Disordered" evidence="3">
    <location>
        <begin position="1"/>
        <end position="23"/>
    </location>
</feature>
<dbReference type="GO" id="GO:0016020">
    <property type="term" value="C:membrane"/>
    <property type="evidence" value="ECO:0007669"/>
    <property type="project" value="UniProtKB-SubCell"/>
</dbReference>
<proteinExistence type="inferred from homology"/>
<dbReference type="Pfam" id="PF07690">
    <property type="entry name" value="MFS_1"/>
    <property type="match status" value="1"/>
</dbReference>
<evidence type="ECO:0000313" key="7">
    <source>
        <dbReference type="Proteomes" id="UP000566819"/>
    </source>
</evidence>
<dbReference type="InterPro" id="IPR036259">
    <property type="entry name" value="MFS_trans_sf"/>
</dbReference>
<feature type="transmembrane region" description="Helical" evidence="4">
    <location>
        <begin position="371"/>
        <end position="397"/>
    </location>
</feature>
<dbReference type="Gene3D" id="1.20.1250.20">
    <property type="entry name" value="MFS general substrate transporter like domains"/>
    <property type="match status" value="2"/>
</dbReference>
<dbReference type="CDD" id="cd17352">
    <property type="entry name" value="MFS_MCT_SLC16"/>
    <property type="match status" value="1"/>
</dbReference>
<dbReference type="AlphaFoldDB" id="A0A8H4RE15"/>
<feature type="transmembrane region" description="Helical" evidence="4">
    <location>
        <begin position="279"/>
        <end position="298"/>
    </location>
</feature>
<dbReference type="PANTHER" id="PTHR11360:SF281">
    <property type="entry name" value="ASPYRIDONES EFFLUX PROTEIN APDF-RELATED"/>
    <property type="match status" value="1"/>
</dbReference>
<evidence type="ECO:0000259" key="5">
    <source>
        <dbReference type="PROSITE" id="PS50850"/>
    </source>
</evidence>
<dbReference type="Proteomes" id="UP000566819">
    <property type="component" value="Unassembled WGS sequence"/>
</dbReference>
<comment type="subcellular location">
    <subcellularLocation>
        <location evidence="1">Membrane</location>
        <topology evidence="1">Multi-pass membrane protein</topology>
    </subcellularLocation>
</comment>
<feature type="transmembrane region" description="Helical" evidence="4">
    <location>
        <begin position="336"/>
        <end position="359"/>
    </location>
</feature>
<reference evidence="6 7" key="1">
    <citation type="submission" date="2020-03" db="EMBL/GenBank/DDBJ databases">
        <title>Draft Genome Sequence of Cudoniella acicularis.</title>
        <authorList>
            <person name="Buettner E."/>
            <person name="Kellner H."/>
        </authorList>
    </citation>
    <scope>NUCLEOTIDE SEQUENCE [LARGE SCALE GENOMIC DNA]</scope>
    <source>
        <strain evidence="6 7">DSM 108380</strain>
    </source>
</reference>
<feature type="transmembrane region" description="Helical" evidence="4">
    <location>
        <begin position="171"/>
        <end position="193"/>
    </location>
</feature>
<name>A0A8H4RE15_9HELO</name>
<accession>A0A8H4RE15</accession>
<feature type="transmembrane region" description="Helical" evidence="4">
    <location>
        <begin position="310"/>
        <end position="330"/>
    </location>
</feature>
<organism evidence="6 7">
    <name type="scientific">Cudoniella acicularis</name>
    <dbReference type="NCBI Taxonomy" id="354080"/>
    <lineage>
        <taxon>Eukaryota</taxon>
        <taxon>Fungi</taxon>
        <taxon>Dikarya</taxon>
        <taxon>Ascomycota</taxon>
        <taxon>Pezizomycotina</taxon>
        <taxon>Leotiomycetes</taxon>
        <taxon>Helotiales</taxon>
        <taxon>Tricladiaceae</taxon>
        <taxon>Cudoniella</taxon>
    </lineage>
</organism>
<keyword evidence="4" id="KW-0812">Transmembrane</keyword>
<dbReference type="EMBL" id="JAAMPI010001150">
    <property type="protein sequence ID" value="KAF4626452.1"/>
    <property type="molecule type" value="Genomic_DNA"/>
</dbReference>
<dbReference type="GO" id="GO:0022857">
    <property type="term" value="F:transmembrane transporter activity"/>
    <property type="evidence" value="ECO:0007669"/>
    <property type="project" value="InterPro"/>
</dbReference>
<dbReference type="InterPro" id="IPR011701">
    <property type="entry name" value="MFS"/>
</dbReference>
<dbReference type="PANTHER" id="PTHR11360">
    <property type="entry name" value="MONOCARBOXYLATE TRANSPORTER"/>
    <property type="match status" value="1"/>
</dbReference>